<keyword evidence="3 7" id="KW-1133">Transmembrane helix</keyword>
<dbReference type="EMBL" id="JAGMWT010000013">
    <property type="protein sequence ID" value="KAH7117832.1"/>
    <property type="molecule type" value="Genomic_DNA"/>
</dbReference>
<evidence type="ECO:0000256" key="3">
    <source>
        <dbReference type="ARBA" id="ARBA00022989"/>
    </source>
</evidence>
<organism evidence="9 10">
    <name type="scientific">Dendryphion nanum</name>
    <dbReference type="NCBI Taxonomy" id="256645"/>
    <lineage>
        <taxon>Eukaryota</taxon>
        <taxon>Fungi</taxon>
        <taxon>Dikarya</taxon>
        <taxon>Ascomycota</taxon>
        <taxon>Pezizomycotina</taxon>
        <taxon>Dothideomycetes</taxon>
        <taxon>Pleosporomycetidae</taxon>
        <taxon>Pleosporales</taxon>
        <taxon>Torulaceae</taxon>
        <taxon>Dendryphion</taxon>
    </lineage>
</organism>
<keyword evidence="4 7" id="KW-0472">Membrane</keyword>
<feature type="transmembrane region" description="Helical" evidence="7">
    <location>
        <begin position="210"/>
        <end position="231"/>
    </location>
</feature>
<evidence type="ECO:0000256" key="6">
    <source>
        <dbReference type="SAM" id="MobiDB-lite"/>
    </source>
</evidence>
<dbReference type="InterPro" id="IPR052337">
    <property type="entry name" value="SAT4-like"/>
</dbReference>
<keyword evidence="10" id="KW-1185">Reference proteome</keyword>
<evidence type="ECO:0000256" key="7">
    <source>
        <dbReference type="SAM" id="Phobius"/>
    </source>
</evidence>
<keyword evidence="2 7" id="KW-0812">Transmembrane</keyword>
<comment type="similarity">
    <text evidence="5">Belongs to the SAT4 family.</text>
</comment>
<evidence type="ECO:0000259" key="8">
    <source>
        <dbReference type="Pfam" id="PF20684"/>
    </source>
</evidence>
<evidence type="ECO:0000256" key="5">
    <source>
        <dbReference type="ARBA" id="ARBA00038359"/>
    </source>
</evidence>
<dbReference type="OrthoDB" id="5329176at2759"/>
<dbReference type="InterPro" id="IPR049326">
    <property type="entry name" value="Rhodopsin_dom_fungi"/>
</dbReference>
<feature type="transmembrane region" description="Helical" evidence="7">
    <location>
        <begin position="101"/>
        <end position="123"/>
    </location>
</feature>
<comment type="subcellular location">
    <subcellularLocation>
        <location evidence="1">Membrane</location>
        <topology evidence="1">Multi-pass membrane protein</topology>
    </subcellularLocation>
</comment>
<sequence>MAVVTGPNRSAEQANQDSCVGVSIAFTVVSIIIVGLRTYVRVFMVRNFGIDDAFMLGALLWTVAYLITIFILKVNGMGFSGSTLSLNQMTNLVKTTLSLQIFYYLIVYCIKISILFFYLRIAVNKQFEKYCKWTLYLLTVFVVICIIVCVTQCIPLHKMWDFTGLVKGTCINGTAFFYSTSSFNIITDVWILFLPIPTLLSIQRPSREKLALIGVFSLGIFSCIASIVRLHSIRIYTESKDPFYDSVPINLWSMVEVNIGIWCASIPALKALFVKAQREKSRGTGYQYHSRDKSGSGMGGKGGSAESRGTVHELGNMGGDGGVQAQRTGGNMGASVSVGVGGERSGSEERIYIPGREGRV</sequence>
<dbReference type="Proteomes" id="UP000700596">
    <property type="component" value="Unassembled WGS sequence"/>
</dbReference>
<name>A0A9P9DF39_9PLEO</name>
<gene>
    <name evidence="9" type="ORF">B0J11DRAFT_592292</name>
</gene>
<comment type="caution">
    <text evidence="9">The sequence shown here is derived from an EMBL/GenBank/DDBJ whole genome shotgun (WGS) entry which is preliminary data.</text>
</comment>
<feature type="transmembrane region" description="Helical" evidence="7">
    <location>
        <begin position="251"/>
        <end position="273"/>
    </location>
</feature>
<proteinExistence type="inferred from homology"/>
<evidence type="ECO:0000256" key="2">
    <source>
        <dbReference type="ARBA" id="ARBA00022692"/>
    </source>
</evidence>
<feature type="region of interest" description="Disordered" evidence="6">
    <location>
        <begin position="284"/>
        <end position="360"/>
    </location>
</feature>
<evidence type="ECO:0000256" key="4">
    <source>
        <dbReference type="ARBA" id="ARBA00023136"/>
    </source>
</evidence>
<reference evidence="9" key="1">
    <citation type="journal article" date="2021" name="Nat. Commun.">
        <title>Genetic determinants of endophytism in the Arabidopsis root mycobiome.</title>
        <authorList>
            <person name="Mesny F."/>
            <person name="Miyauchi S."/>
            <person name="Thiergart T."/>
            <person name="Pickel B."/>
            <person name="Atanasova L."/>
            <person name="Karlsson M."/>
            <person name="Huettel B."/>
            <person name="Barry K.W."/>
            <person name="Haridas S."/>
            <person name="Chen C."/>
            <person name="Bauer D."/>
            <person name="Andreopoulos W."/>
            <person name="Pangilinan J."/>
            <person name="LaButti K."/>
            <person name="Riley R."/>
            <person name="Lipzen A."/>
            <person name="Clum A."/>
            <person name="Drula E."/>
            <person name="Henrissat B."/>
            <person name="Kohler A."/>
            <person name="Grigoriev I.V."/>
            <person name="Martin F.M."/>
            <person name="Hacquard S."/>
        </authorList>
    </citation>
    <scope>NUCLEOTIDE SEQUENCE</scope>
    <source>
        <strain evidence="9">MPI-CAGE-CH-0243</strain>
    </source>
</reference>
<feature type="transmembrane region" description="Helical" evidence="7">
    <location>
        <begin position="177"/>
        <end position="198"/>
    </location>
</feature>
<dbReference type="GO" id="GO:0016020">
    <property type="term" value="C:membrane"/>
    <property type="evidence" value="ECO:0007669"/>
    <property type="project" value="UniProtKB-SubCell"/>
</dbReference>
<protein>
    <recommendedName>
        <fullName evidence="8">Rhodopsin domain-containing protein</fullName>
    </recommendedName>
</protein>
<feature type="transmembrane region" description="Helical" evidence="7">
    <location>
        <begin position="135"/>
        <end position="157"/>
    </location>
</feature>
<evidence type="ECO:0000313" key="10">
    <source>
        <dbReference type="Proteomes" id="UP000700596"/>
    </source>
</evidence>
<dbReference type="PANTHER" id="PTHR33048">
    <property type="entry name" value="PTH11-LIKE INTEGRAL MEMBRANE PROTEIN (AFU_ORTHOLOGUE AFUA_5G11245)"/>
    <property type="match status" value="1"/>
</dbReference>
<dbReference type="AlphaFoldDB" id="A0A9P9DF39"/>
<evidence type="ECO:0000256" key="1">
    <source>
        <dbReference type="ARBA" id="ARBA00004141"/>
    </source>
</evidence>
<dbReference type="Pfam" id="PF20684">
    <property type="entry name" value="Fung_rhodopsin"/>
    <property type="match status" value="1"/>
</dbReference>
<dbReference type="PANTHER" id="PTHR33048:SF123">
    <property type="entry name" value="INTEGRAL MEMBRANE PROTEIN"/>
    <property type="match status" value="1"/>
</dbReference>
<evidence type="ECO:0000313" key="9">
    <source>
        <dbReference type="EMBL" id="KAH7117832.1"/>
    </source>
</evidence>
<feature type="transmembrane region" description="Helical" evidence="7">
    <location>
        <begin position="20"/>
        <end position="40"/>
    </location>
</feature>
<accession>A0A9P9DF39</accession>
<feature type="transmembrane region" description="Helical" evidence="7">
    <location>
        <begin position="52"/>
        <end position="72"/>
    </location>
</feature>
<feature type="domain" description="Rhodopsin" evidence="8">
    <location>
        <begin position="36"/>
        <end position="274"/>
    </location>
</feature>
<feature type="compositionally biased region" description="Basic and acidic residues" evidence="6">
    <location>
        <begin position="345"/>
        <end position="360"/>
    </location>
</feature>